<dbReference type="EMBL" id="MTEI01000002">
    <property type="protein sequence ID" value="OQW89514.1"/>
    <property type="molecule type" value="Genomic_DNA"/>
</dbReference>
<dbReference type="PANTHER" id="PTHR45138">
    <property type="entry name" value="REGULATORY COMPONENTS OF SENSORY TRANSDUCTION SYSTEM"/>
    <property type="match status" value="1"/>
</dbReference>
<gene>
    <name evidence="5" type="ORF">BWK72_03590</name>
</gene>
<dbReference type="InterPro" id="IPR050469">
    <property type="entry name" value="Diguanylate_Cyclase"/>
</dbReference>
<dbReference type="GO" id="GO:0043709">
    <property type="term" value="P:cell adhesion involved in single-species biofilm formation"/>
    <property type="evidence" value="ECO:0007669"/>
    <property type="project" value="TreeGrafter"/>
</dbReference>
<dbReference type="InterPro" id="IPR001638">
    <property type="entry name" value="Solute-binding_3/MltF_N"/>
</dbReference>
<dbReference type="PROSITE" id="PS50887">
    <property type="entry name" value="GGDEF"/>
    <property type="match status" value="1"/>
</dbReference>
<proteinExistence type="predicted"/>
<dbReference type="InterPro" id="IPR029787">
    <property type="entry name" value="Nucleotide_cyclase"/>
</dbReference>
<accession>A0A1W9KZ18</accession>
<reference evidence="5 6" key="1">
    <citation type="submission" date="2017-01" db="EMBL/GenBank/DDBJ databases">
        <title>Novel large sulfur bacteria in the metagenomes of groundwater-fed chemosynthetic microbial mats in the Lake Huron basin.</title>
        <authorList>
            <person name="Sharrar A.M."/>
            <person name="Flood B.E."/>
            <person name="Bailey J.V."/>
            <person name="Jones D.S."/>
            <person name="Biddanda B."/>
            <person name="Ruberg S.A."/>
            <person name="Marcus D.N."/>
            <person name="Dick G.J."/>
        </authorList>
    </citation>
    <scope>NUCLEOTIDE SEQUENCE [LARGE SCALE GENOMIC DNA]</scope>
    <source>
        <strain evidence="5">A7</strain>
    </source>
</reference>
<comment type="catalytic activity">
    <reaction evidence="2">
        <text>2 GTP = 3',3'-c-di-GMP + 2 diphosphate</text>
        <dbReference type="Rhea" id="RHEA:24898"/>
        <dbReference type="ChEBI" id="CHEBI:33019"/>
        <dbReference type="ChEBI" id="CHEBI:37565"/>
        <dbReference type="ChEBI" id="CHEBI:58805"/>
        <dbReference type="EC" id="2.7.7.65"/>
    </reaction>
</comment>
<dbReference type="InterPro" id="IPR000160">
    <property type="entry name" value="GGDEF_dom"/>
</dbReference>
<dbReference type="Gene3D" id="3.30.70.270">
    <property type="match status" value="1"/>
</dbReference>
<keyword evidence="3" id="KW-0472">Membrane</keyword>
<evidence type="ECO:0000256" key="2">
    <source>
        <dbReference type="ARBA" id="ARBA00034247"/>
    </source>
</evidence>
<dbReference type="CDD" id="cd01949">
    <property type="entry name" value="GGDEF"/>
    <property type="match status" value="1"/>
</dbReference>
<keyword evidence="3" id="KW-1133">Transmembrane helix</keyword>
<dbReference type="GO" id="GO:0005886">
    <property type="term" value="C:plasma membrane"/>
    <property type="evidence" value="ECO:0007669"/>
    <property type="project" value="TreeGrafter"/>
</dbReference>
<evidence type="ECO:0000256" key="1">
    <source>
        <dbReference type="ARBA" id="ARBA00012528"/>
    </source>
</evidence>
<evidence type="ECO:0000259" key="4">
    <source>
        <dbReference type="PROSITE" id="PS50887"/>
    </source>
</evidence>
<dbReference type="Pfam" id="PF00497">
    <property type="entry name" value="SBP_bac_3"/>
    <property type="match status" value="1"/>
</dbReference>
<dbReference type="FunFam" id="3.30.70.270:FF:000001">
    <property type="entry name" value="Diguanylate cyclase domain protein"/>
    <property type="match status" value="1"/>
</dbReference>
<dbReference type="InterPro" id="IPR043128">
    <property type="entry name" value="Rev_trsase/Diguanyl_cyclase"/>
</dbReference>
<organism evidence="5 6">
    <name type="scientific">Rhodoferax ferrireducens</name>
    <dbReference type="NCBI Taxonomy" id="192843"/>
    <lineage>
        <taxon>Bacteria</taxon>
        <taxon>Pseudomonadati</taxon>
        <taxon>Pseudomonadota</taxon>
        <taxon>Betaproteobacteria</taxon>
        <taxon>Burkholderiales</taxon>
        <taxon>Comamonadaceae</taxon>
        <taxon>Rhodoferax</taxon>
    </lineage>
</organism>
<dbReference type="Proteomes" id="UP000192505">
    <property type="component" value="Unassembled WGS sequence"/>
</dbReference>
<dbReference type="GO" id="GO:0052621">
    <property type="term" value="F:diguanylate cyclase activity"/>
    <property type="evidence" value="ECO:0007669"/>
    <property type="project" value="UniProtKB-EC"/>
</dbReference>
<evidence type="ECO:0000256" key="3">
    <source>
        <dbReference type="SAM" id="Phobius"/>
    </source>
</evidence>
<dbReference type="SMART" id="SM00267">
    <property type="entry name" value="GGDEF"/>
    <property type="match status" value="1"/>
</dbReference>
<evidence type="ECO:0000313" key="5">
    <source>
        <dbReference type="EMBL" id="OQW89514.1"/>
    </source>
</evidence>
<evidence type="ECO:0000313" key="6">
    <source>
        <dbReference type="Proteomes" id="UP000192505"/>
    </source>
</evidence>
<dbReference type="Pfam" id="PF00990">
    <property type="entry name" value="GGDEF"/>
    <property type="match status" value="1"/>
</dbReference>
<dbReference type="CDD" id="cd13708">
    <property type="entry name" value="PBP2_BvgS_like_1"/>
    <property type="match status" value="1"/>
</dbReference>
<dbReference type="GO" id="GO:1902201">
    <property type="term" value="P:negative regulation of bacterial-type flagellum-dependent cell motility"/>
    <property type="evidence" value="ECO:0007669"/>
    <property type="project" value="TreeGrafter"/>
</dbReference>
<protein>
    <recommendedName>
        <fullName evidence="1">diguanylate cyclase</fullName>
        <ecNumber evidence="1">2.7.7.65</ecNumber>
    </recommendedName>
</protein>
<feature type="transmembrane region" description="Helical" evidence="3">
    <location>
        <begin position="247"/>
        <end position="267"/>
    </location>
</feature>
<dbReference type="SUPFAM" id="SSF55073">
    <property type="entry name" value="Nucleotide cyclase"/>
    <property type="match status" value="1"/>
</dbReference>
<name>A0A1W9KZ18_9BURK</name>
<dbReference type="PANTHER" id="PTHR45138:SF9">
    <property type="entry name" value="DIGUANYLATE CYCLASE DGCM-RELATED"/>
    <property type="match status" value="1"/>
</dbReference>
<feature type="domain" description="GGDEF" evidence="4">
    <location>
        <begin position="310"/>
        <end position="439"/>
    </location>
</feature>
<dbReference type="Gene3D" id="3.40.190.10">
    <property type="entry name" value="Periplasmic binding protein-like II"/>
    <property type="match status" value="2"/>
</dbReference>
<sequence>MPPQASASTPQVHVPGEVTFCVDPDWPPFEQIDAQGQHVGIAADLLKLVAHRSGMNLQLVPTQNWDDSIAASQAGRCQVLSFLNQSPKRDAWLVFTDPVLVDENVVITREEHPFVPDLAGLSNEILVLPKGTSVEERLRRDFPNLKIVLVDSEAQAFKMVSERQADLTMRSLIVAADTIKRQGWFNLKIAGQVPGYGNRLRIGVLKSQAALRDRLNQGVASISAIERQKIIDQHVAIQMVTAVDYTLIGWLAAMLAAVLLTSVYWISRLRRVNAQLKVLSTHDALTGLRNRSGFDALYENELERSRRQQQALSVVLLDIDFFKRINDGHGHPVGDRVLQEVAYLLKQGARTIDHVIRWGGEEFLLLCPSTSTEQAQALAERMLQATRQHDFGLGQPVTLSAGVATLELHDAPGQMFEAVDAALYQAKTQGRNRVVLAQVAKDA</sequence>
<comment type="caution">
    <text evidence="5">The sequence shown here is derived from an EMBL/GenBank/DDBJ whole genome shotgun (WGS) entry which is preliminary data.</text>
</comment>
<dbReference type="EC" id="2.7.7.65" evidence="1"/>
<dbReference type="NCBIfam" id="TIGR00254">
    <property type="entry name" value="GGDEF"/>
    <property type="match status" value="1"/>
</dbReference>
<dbReference type="SUPFAM" id="SSF53850">
    <property type="entry name" value="Periplasmic binding protein-like II"/>
    <property type="match status" value="1"/>
</dbReference>
<dbReference type="AlphaFoldDB" id="A0A1W9KZ18"/>
<dbReference type="SMART" id="SM00062">
    <property type="entry name" value="PBPb"/>
    <property type="match status" value="1"/>
</dbReference>
<keyword evidence="3" id="KW-0812">Transmembrane</keyword>